<sequence length="86" mass="9565">MNGISKPRLILAGEIKGRSLSIHEKIETLNFLWLQPKVQIGTSAKFRIPEETSACWAKAQVNTKFCSVICSAKLLASLTRFSFSHS</sequence>
<organism evidence="1 2">
    <name type="scientific">Leptospira weilii str. Ecochallenge</name>
    <dbReference type="NCBI Taxonomy" id="1049986"/>
    <lineage>
        <taxon>Bacteria</taxon>
        <taxon>Pseudomonadati</taxon>
        <taxon>Spirochaetota</taxon>
        <taxon>Spirochaetia</taxon>
        <taxon>Leptospirales</taxon>
        <taxon>Leptospiraceae</taxon>
        <taxon>Leptospira</taxon>
    </lineage>
</organism>
<dbReference type="EMBL" id="AHMI02000021">
    <property type="protein sequence ID" value="EMY16402.1"/>
    <property type="molecule type" value="Genomic_DNA"/>
</dbReference>
<gene>
    <name evidence="1" type="ORF">LEP1GSC043_1758</name>
</gene>
<protein>
    <submittedName>
        <fullName evidence="1">Uncharacterized protein</fullName>
    </submittedName>
</protein>
<dbReference type="AlphaFoldDB" id="N1UBB4"/>
<accession>N1UBB4</accession>
<comment type="caution">
    <text evidence="1">The sequence shown here is derived from an EMBL/GenBank/DDBJ whole genome shotgun (WGS) entry which is preliminary data.</text>
</comment>
<reference evidence="1 2" key="1">
    <citation type="submission" date="2013-02" db="EMBL/GenBank/DDBJ databases">
        <authorList>
            <person name="Harkins D.M."/>
            <person name="Durkin A.S."/>
            <person name="Brinkac L.M."/>
            <person name="Haft D.H."/>
            <person name="Selengut J.D."/>
            <person name="Sanka R."/>
            <person name="DePew J."/>
            <person name="Purushe J."/>
            <person name="Haake D.A."/>
            <person name="Matsunaga J."/>
            <person name="Vinetz J.M."/>
            <person name="Sutton G.G."/>
            <person name="Nierman W.C."/>
            <person name="Fouts D.E."/>
        </authorList>
    </citation>
    <scope>NUCLEOTIDE SEQUENCE [LARGE SCALE GENOMIC DNA]</scope>
    <source>
        <strain evidence="1 2">Ecochallenge</strain>
    </source>
</reference>
<proteinExistence type="predicted"/>
<evidence type="ECO:0000313" key="2">
    <source>
        <dbReference type="Proteomes" id="UP000012249"/>
    </source>
</evidence>
<dbReference type="Proteomes" id="UP000012249">
    <property type="component" value="Unassembled WGS sequence"/>
</dbReference>
<name>N1UBB4_9LEPT</name>
<evidence type="ECO:0000313" key="1">
    <source>
        <dbReference type="EMBL" id="EMY16402.1"/>
    </source>
</evidence>